<dbReference type="InterPro" id="IPR000477">
    <property type="entry name" value="RT_dom"/>
</dbReference>
<evidence type="ECO:0000313" key="3">
    <source>
        <dbReference type="Proteomes" id="UP000815677"/>
    </source>
</evidence>
<sequence>MARDATHPSLGNAYIEFDEFPAWPSHADLAADADRLPIATDKVFSSAMTKKSAKVFAIKLDLADVVDMDDHHRGRTREREMLLENLKNLLGCLSNRDFWTLTRSWTDPRRIPPAVSPSREHALYRRRLNPPAVLPEYFDPKHYIYETALASTIPARTLDRTLGGYFSRPATLPEIRAVKKRLLDKPPKSAFGVDEVSYQQICSIPDEALVLLFNTCLEEMDTPRRWLVTILMGILKPGKVATDPESYRAVGLECCLLRVMTMIFNDRASAWAEDNNIIPDSQSGFRKGRRTEDGAFILAAAISRAKAEGKTLFILFGDMTNAFPYTDMPTLWTDLYRHGVGGPWFDFMRMIYARMRYATRNCSDESFASEVGLMTGDSASPTLWNLFFADYRVRDHPGDIKLHGRVVNQIELADDNGSMCTVAEGLQMHADDWMEWAARKRAYISVLKSDGMIIGRPPNPLPVIRIHGEVLKWVTEKKFQGIWFSSNTPNVFEANYTKYATKARNAMNVLFALRHRIGSMPVKVGLQLYMARVDPYLTRAADISVDVDDNVKLLESVQHEFLRRLLGVGPRATLAPLFTETGIQPIRMRRLDIALGRALYMAGISDLRILSGEPPLGSTLLL</sequence>
<gene>
    <name evidence="2" type="ORF">MCHLO_04953</name>
</gene>
<feature type="non-terminal residue" evidence="2">
    <location>
        <position position="1"/>
    </location>
</feature>
<evidence type="ECO:0000259" key="1">
    <source>
        <dbReference type="Pfam" id="PF00078"/>
    </source>
</evidence>
<feature type="non-terminal residue" evidence="2">
    <location>
        <position position="622"/>
    </location>
</feature>
<dbReference type="PANTHER" id="PTHR19446">
    <property type="entry name" value="REVERSE TRANSCRIPTASES"/>
    <property type="match status" value="1"/>
</dbReference>
<name>A0ABQ0L8W5_MYCCL</name>
<evidence type="ECO:0000313" key="2">
    <source>
        <dbReference type="EMBL" id="GAT47493.1"/>
    </source>
</evidence>
<accession>A0ABQ0L8W5</accession>
<feature type="domain" description="Reverse transcriptase" evidence="1">
    <location>
        <begin position="236"/>
        <end position="453"/>
    </location>
</feature>
<proteinExistence type="predicted"/>
<protein>
    <recommendedName>
        <fullName evidence="1">Reverse transcriptase domain-containing protein</fullName>
    </recommendedName>
</protein>
<dbReference type="Pfam" id="PF00078">
    <property type="entry name" value="RVT_1"/>
    <property type="match status" value="1"/>
</dbReference>
<organism evidence="2 3">
    <name type="scientific">Mycena chlorophos</name>
    <name type="common">Agaric fungus</name>
    <name type="synonym">Agaricus chlorophos</name>
    <dbReference type="NCBI Taxonomy" id="658473"/>
    <lineage>
        <taxon>Eukaryota</taxon>
        <taxon>Fungi</taxon>
        <taxon>Dikarya</taxon>
        <taxon>Basidiomycota</taxon>
        <taxon>Agaricomycotina</taxon>
        <taxon>Agaricomycetes</taxon>
        <taxon>Agaricomycetidae</taxon>
        <taxon>Agaricales</taxon>
        <taxon>Marasmiineae</taxon>
        <taxon>Mycenaceae</taxon>
        <taxon>Mycena</taxon>
    </lineage>
</organism>
<keyword evidence="3" id="KW-1185">Reference proteome</keyword>
<reference evidence="2" key="1">
    <citation type="submission" date="2014-09" db="EMBL/GenBank/DDBJ databases">
        <title>Genome sequence of the luminous mushroom Mycena chlorophos for searching fungal bioluminescence genes.</title>
        <authorList>
            <person name="Tanaka Y."/>
            <person name="Kasuga D."/>
            <person name="Oba Y."/>
            <person name="Hase S."/>
            <person name="Sato K."/>
            <person name="Oba Y."/>
            <person name="Sakakibara Y."/>
        </authorList>
    </citation>
    <scope>NUCLEOTIDE SEQUENCE</scope>
</reference>
<dbReference type="Proteomes" id="UP000815677">
    <property type="component" value="Unassembled WGS sequence"/>
</dbReference>
<dbReference type="EMBL" id="DF843584">
    <property type="protein sequence ID" value="GAT47493.1"/>
    <property type="molecule type" value="Genomic_DNA"/>
</dbReference>